<proteinExistence type="predicted"/>
<protein>
    <submittedName>
        <fullName evidence="1">Uncharacterized protein</fullName>
    </submittedName>
</protein>
<reference evidence="1" key="1">
    <citation type="journal article" date="2013" name="J. Plant Res.">
        <title>Effect of fungi and light on seed germination of three Opuntia species from semiarid lands of central Mexico.</title>
        <authorList>
            <person name="Delgado-Sanchez P."/>
            <person name="Jimenez-Bremont J.F."/>
            <person name="Guerrero-Gonzalez Mde L."/>
            <person name="Flores J."/>
        </authorList>
    </citation>
    <scope>NUCLEOTIDE SEQUENCE</scope>
    <source>
        <tissue evidence="1">Cladode</tissue>
    </source>
</reference>
<dbReference type="AlphaFoldDB" id="A0A7C8YJP4"/>
<name>A0A7C8YJP4_OPUST</name>
<evidence type="ECO:0000313" key="1">
    <source>
        <dbReference type="EMBL" id="MBA4620056.1"/>
    </source>
</evidence>
<sequence>MLMLPVFTTKRMSVDFHFHSIDPRNQVILLEMSSLRDLQEMQGSLHQELLGMCVKWEITSKRVWMTYCIPIDDVQSEMICRFGMEERFPKKSDASCILQSQLLPIF</sequence>
<accession>A0A7C8YJP4</accession>
<organism evidence="1">
    <name type="scientific">Opuntia streptacantha</name>
    <name type="common">Prickly pear cactus</name>
    <name type="synonym">Opuntia cardona</name>
    <dbReference type="NCBI Taxonomy" id="393608"/>
    <lineage>
        <taxon>Eukaryota</taxon>
        <taxon>Viridiplantae</taxon>
        <taxon>Streptophyta</taxon>
        <taxon>Embryophyta</taxon>
        <taxon>Tracheophyta</taxon>
        <taxon>Spermatophyta</taxon>
        <taxon>Magnoliopsida</taxon>
        <taxon>eudicotyledons</taxon>
        <taxon>Gunneridae</taxon>
        <taxon>Pentapetalae</taxon>
        <taxon>Caryophyllales</taxon>
        <taxon>Cactineae</taxon>
        <taxon>Cactaceae</taxon>
        <taxon>Opuntioideae</taxon>
        <taxon>Opuntia</taxon>
    </lineage>
</organism>
<reference evidence="1" key="2">
    <citation type="submission" date="2020-07" db="EMBL/GenBank/DDBJ databases">
        <authorList>
            <person name="Vera ALvarez R."/>
            <person name="Arias-Moreno D.M."/>
            <person name="Jimenez-Jacinto V."/>
            <person name="Jimenez-Bremont J.F."/>
            <person name="Swaminathan K."/>
            <person name="Moose S.P."/>
            <person name="Guerrero-Gonzalez M.L."/>
            <person name="Marino-Ramirez L."/>
            <person name="Landsman D."/>
            <person name="Rodriguez-Kessler M."/>
            <person name="Delgado-Sanchez P."/>
        </authorList>
    </citation>
    <scope>NUCLEOTIDE SEQUENCE</scope>
    <source>
        <tissue evidence="1">Cladode</tissue>
    </source>
</reference>
<dbReference type="EMBL" id="GISG01028432">
    <property type="protein sequence ID" value="MBA4620056.1"/>
    <property type="molecule type" value="Transcribed_RNA"/>
</dbReference>